<evidence type="ECO:0000313" key="3">
    <source>
        <dbReference type="Proteomes" id="UP001165740"/>
    </source>
</evidence>
<evidence type="ECO:0000256" key="1">
    <source>
        <dbReference type="SAM" id="Coils"/>
    </source>
</evidence>
<keyword evidence="1" id="KW-0175">Coiled coil</keyword>
<feature type="compositionally biased region" description="Basic and acidic residues" evidence="2">
    <location>
        <begin position="1"/>
        <end position="10"/>
    </location>
</feature>
<feature type="compositionally biased region" description="Polar residues" evidence="2">
    <location>
        <begin position="11"/>
        <end position="29"/>
    </location>
</feature>
<accession>A0A9W2YY20</accession>
<proteinExistence type="predicted"/>
<evidence type="ECO:0000313" key="4">
    <source>
        <dbReference type="RefSeq" id="XP_055867606.1"/>
    </source>
</evidence>
<dbReference type="RefSeq" id="XP_055867606.1">
    <property type="nucleotide sequence ID" value="XM_056011631.1"/>
</dbReference>
<dbReference type="AlphaFoldDB" id="A0A9W2YY20"/>
<feature type="region of interest" description="Disordered" evidence="2">
    <location>
        <begin position="1"/>
        <end position="29"/>
    </location>
</feature>
<gene>
    <name evidence="4 5" type="primary">LOC106052764</name>
</gene>
<organism evidence="3 5">
    <name type="scientific">Biomphalaria glabrata</name>
    <name type="common">Bloodfluke planorb</name>
    <name type="synonym">Freshwater snail</name>
    <dbReference type="NCBI Taxonomy" id="6526"/>
    <lineage>
        <taxon>Eukaryota</taxon>
        <taxon>Metazoa</taxon>
        <taxon>Spiralia</taxon>
        <taxon>Lophotrochozoa</taxon>
        <taxon>Mollusca</taxon>
        <taxon>Gastropoda</taxon>
        <taxon>Heterobranchia</taxon>
        <taxon>Euthyneura</taxon>
        <taxon>Panpulmonata</taxon>
        <taxon>Hygrophila</taxon>
        <taxon>Lymnaeoidea</taxon>
        <taxon>Planorbidae</taxon>
        <taxon>Biomphalaria</taxon>
    </lineage>
</organism>
<dbReference type="OrthoDB" id="10310917at2759"/>
<feature type="coiled-coil region" evidence="1">
    <location>
        <begin position="180"/>
        <end position="207"/>
    </location>
</feature>
<dbReference type="RefSeq" id="XP_055867607.1">
    <property type="nucleotide sequence ID" value="XM_056011632.1"/>
</dbReference>
<dbReference type="GeneID" id="106052764"/>
<evidence type="ECO:0000313" key="5">
    <source>
        <dbReference type="RefSeq" id="XP_055867607.1"/>
    </source>
</evidence>
<name>A0A9W2YY20_BIOGL</name>
<reference evidence="4 5" key="1">
    <citation type="submission" date="2025-04" db="UniProtKB">
        <authorList>
            <consortium name="RefSeq"/>
        </authorList>
    </citation>
    <scope>IDENTIFICATION</scope>
</reference>
<keyword evidence="3" id="KW-1185">Reference proteome</keyword>
<dbReference type="Proteomes" id="UP001165740">
    <property type="component" value="Chromosome 14"/>
</dbReference>
<protein>
    <submittedName>
        <fullName evidence="4 5">Uncharacterized protein LOC106052764</fullName>
    </submittedName>
</protein>
<sequence length="241" mass="28243">MNGTNPKEENNNQTLVSLSPRSTNSDSLTSETLDLTVQNASAMQGIFLQGTLPDTSPTFQHFRTAEVRGFYVERPESYANHFNRRMSYPTPSPWGQEKVIKELQDQLQRIELKHQNDLKDIETKHKIDQMKLENSYKDKLRELEKGCLIKDYEHRDEIKDVKRQLEIQKTDFDFQINELNHKYSLEVRTLEESIKSLEEQLKCKDLEHQLNVQVLENNLLSQKIEEIKGKGKIKPKRKSKS</sequence>
<evidence type="ECO:0000256" key="2">
    <source>
        <dbReference type="SAM" id="MobiDB-lite"/>
    </source>
</evidence>